<organism evidence="3 4">
    <name type="scientific">Candidatus Avelusimicrobium gallicola</name>
    <dbReference type="NCBI Taxonomy" id="2562704"/>
    <lineage>
        <taxon>Bacteria</taxon>
        <taxon>Pseudomonadati</taxon>
        <taxon>Elusimicrobiota</taxon>
        <taxon>Elusimicrobia</taxon>
        <taxon>Elusimicrobiales</taxon>
        <taxon>Elusimicrobiaceae</taxon>
        <taxon>Candidatus Avelusimicrobium</taxon>
    </lineage>
</organism>
<name>A0A928DNZ0_9BACT</name>
<dbReference type="Proteomes" id="UP000725649">
    <property type="component" value="Unassembled WGS sequence"/>
</dbReference>
<feature type="transmembrane region" description="Helical" evidence="1">
    <location>
        <begin position="1004"/>
        <end position="1026"/>
    </location>
</feature>
<feature type="transmembrane region" description="Helical" evidence="1">
    <location>
        <begin position="950"/>
        <end position="970"/>
    </location>
</feature>
<keyword evidence="1" id="KW-0812">Transmembrane</keyword>
<keyword evidence="1" id="KW-1133">Transmembrane helix</keyword>
<feature type="transmembrane region" description="Helical" evidence="1">
    <location>
        <begin position="1071"/>
        <end position="1090"/>
    </location>
</feature>
<sequence>MMNKLIAIVLSISLVFGSITPSFAQNKGKLAKQVITGLSGRPTSLANTLKTISALRTTPAGALRANQIYAGVLRAYSLELSQITTIKPLPEIAALVKTPEMPTGSGLEVLRQIFKIDRPLAEKEVLFFETLPELLITREFAIPEAELKIALDFYRKSLIDLAAADLSAIPTEKMAEKWGQAMSAISTLGFYGDATKDANLFLFVHKKLSSYSYGGLTELIVGRSLLALGAEAEFAAFSSYVEKEALSAVTGTEVWDGFATYVTTNQMSVPSLKVEGTSPIQVAEEQKAILSRTDLFKRHLDSSYKATQEWVDLAANKGQALAALPASEVAAISEGGNIFPSLDLSADLNLSDLLSLGSSPIPQGEAVVEETADVLAKAAGNVLVPGALVNETALRSALNLPATGNKAIIKDFNKAMETARFNADKKFMEATKKAAEEGKLLTTADYNRIFGEEFSAIISREARLAPYQAEILSLMQSEQAASAVTAAPAKRELSFDLKIFDNAGNPIPETLELNIRLLDETAVKQFEQLGIGQSETFSLGRKNNSGPFELMITTPGGGVRGIYEPFIEGGKTGIEALHARLLGDFKAGKLSRKVDLNLYSDVFAERATMFAGLTEGLGGLPQATVAPQATALGISDPKQLQAGVSHSQLGNVTSVVFSGLQKVLGIKNTLALGLVTSAIGLGICGTAFTMGDIASTIATLGLGSFVLGMGANGGVKSTNSIFAKELSNDNTTGTARMGFVNARASIGTMTGYLFFPASVLLALTGVEAFQALYYAGMLVPAYAAFNLFKSKVRNVGMETPSLVGQTKLQKVGTILRAAGEGVWGVAKNIANNVMFAIKGGYAERLAQIREKSRIKASHKEYGKLLDEGLTGAASVSSAPAAATPSTLNKIGQFFSQKLPAAFTQYIPRMMLLVGLYHFAGMMFNSGPGAIIGNFIKSAEGQGFVDWMHNLPLMVAAPLTGLVAFGGTKLVQSGYNFLKGKLKKNPVNPGEVEEPSALKQAVKKFLAPTVGVGAAAATALSPEIYSVAQNMFAKLDPTAIAQVATFLTAYVGVWAGRQYLSKFVKSGKLSPQGIIGASGVLSSVAVAAAFIPGLPLIARAALWGVAGLGFANLAGFENSLAMEKYPDQKPGVNMAYTLARLSGALTVLYGSLANTFAANGVPDPQINALILPASALFLATAINGKYFTTNFVQDVKRWMKMPPTVDYKIVRKEVDGFYDKYLKSGGISAEQRAADAERIANKLYAETKHELTHIEEVMAPVQDKIELNTLRLRMVEELKKLLNGATHNNVPLSTGELTYAAFKKYEVQPLKQQITGRVMTKEQIDAYISNAAQLIYGRYYITESGLDEIAVGVTNHNEGLDLFRLDVLSRMYKKELTRVAETRAARYKGNFPSYEVSMKELMDKANKMLGEGHGWEPPAYQP</sequence>
<comment type="caution">
    <text evidence="3">The sequence shown here is derived from an EMBL/GenBank/DDBJ whole genome shotgun (WGS) entry which is preliminary data.</text>
</comment>
<feature type="signal peptide" evidence="2">
    <location>
        <begin position="1"/>
        <end position="24"/>
    </location>
</feature>
<evidence type="ECO:0000313" key="4">
    <source>
        <dbReference type="Proteomes" id="UP000725649"/>
    </source>
</evidence>
<feature type="chain" id="PRO_5037184318" evidence="2">
    <location>
        <begin position="25"/>
        <end position="1421"/>
    </location>
</feature>
<feature type="transmembrane region" description="Helical" evidence="1">
    <location>
        <begin position="1038"/>
        <end position="1059"/>
    </location>
</feature>
<feature type="transmembrane region" description="Helical" evidence="1">
    <location>
        <begin position="1096"/>
        <end position="1115"/>
    </location>
</feature>
<dbReference type="EMBL" id="SUVG01000004">
    <property type="protein sequence ID" value="MBE6421298.1"/>
    <property type="molecule type" value="Genomic_DNA"/>
</dbReference>
<reference evidence="3" key="1">
    <citation type="submission" date="2019-04" db="EMBL/GenBank/DDBJ databases">
        <title>Evolution of Biomass-Degrading Anaerobic Consortia Revealed by Metagenomics.</title>
        <authorList>
            <person name="Peng X."/>
        </authorList>
    </citation>
    <scope>NUCLEOTIDE SEQUENCE</scope>
    <source>
        <strain evidence="3">SIG66</strain>
    </source>
</reference>
<gene>
    <name evidence="3" type="ORF">E7027_04110</name>
</gene>
<feature type="transmembrane region" description="Helical" evidence="1">
    <location>
        <begin position="771"/>
        <end position="788"/>
    </location>
</feature>
<keyword evidence="1" id="KW-0472">Membrane</keyword>
<proteinExistence type="predicted"/>
<evidence type="ECO:0000256" key="1">
    <source>
        <dbReference type="SAM" id="Phobius"/>
    </source>
</evidence>
<evidence type="ECO:0000313" key="3">
    <source>
        <dbReference type="EMBL" id="MBE6421298.1"/>
    </source>
</evidence>
<evidence type="ECO:0000256" key="2">
    <source>
        <dbReference type="SAM" id="SignalP"/>
    </source>
</evidence>
<protein>
    <submittedName>
        <fullName evidence="3">Uncharacterized protein</fullName>
    </submittedName>
</protein>
<keyword evidence="2" id="KW-0732">Signal</keyword>
<feature type="transmembrane region" description="Helical" evidence="1">
    <location>
        <begin position="746"/>
        <end position="765"/>
    </location>
</feature>
<feature type="transmembrane region" description="Helical" evidence="1">
    <location>
        <begin position="1136"/>
        <end position="1156"/>
    </location>
</feature>
<feature type="transmembrane region" description="Helical" evidence="1">
    <location>
        <begin position="909"/>
        <end position="930"/>
    </location>
</feature>
<feature type="transmembrane region" description="Helical" evidence="1">
    <location>
        <begin position="1168"/>
        <end position="1191"/>
    </location>
</feature>
<accession>A0A928DNZ0</accession>